<dbReference type="EMBL" id="CAJVPL010002380">
    <property type="protein sequence ID" value="CAG8608837.1"/>
    <property type="molecule type" value="Genomic_DNA"/>
</dbReference>
<dbReference type="Pfam" id="PF13649">
    <property type="entry name" value="Methyltransf_25"/>
    <property type="match status" value="1"/>
</dbReference>
<reference evidence="2" key="1">
    <citation type="submission" date="2021-06" db="EMBL/GenBank/DDBJ databases">
        <authorList>
            <person name="Kallberg Y."/>
            <person name="Tangrot J."/>
            <person name="Rosling A."/>
        </authorList>
    </citation>
    <scope>NUCLEOTIDE SEQUENCE</scope>
    <source>
        <strain evidence="2">MT106</strain>
    </source>
</reference>
<dbReference type="InterPro" id="IPR029063">
    <property type="entry name" value="SAM-dependent_MTases_sf"/>
</dbReference>
<gene>
    <name evidence="2" type="ORF">AGERDE_LOCUS9486</name>
</gene>
<sequence>MGNILSRTLGCREFLPYIPEKDSEVDRFQIAHHFIREIWDRNYSSPLHSELERGIKVLDIGCGPGTWVCDMASDYRKSEITGIDKRSIFPTEKPFNVNFRTGDILKGLDFPAGSFHFIHIRFMGIWFTRPQYEEIIIPELLRLLVPGGWLELVENEIKVYHPGALMDRYMTTLHNKLVNTDRDPFFFDTGIGDCLRSTGQLENIKHDKKALPFGIWDRRYGKVGLQTILPAIIGMLVTCSEITNRQVGGVMRELTAEANVNYSFIYNHRIYAQKIQRPDASG</sequence>
<dbReference type="CDD" id="cd02440">
    <property type="entry name" value="AdoMet_MTases"/>
    <property type="match status" value="1"/>
</dbReference>
<proteinExistence type="predicted"/>
<dbReference type="Proteomes" id="UP000789831">
    <property type="component" value="Unassembled WGS sequence"/>
</dbReference>
<dbReference type="InterPro" id="IPR041698">
    <property type="entry name" value="Methyltransf_25"/>
</dbReference>
<dbReference type="OrthoDB" id="2013972at2759"/>
<comment type="caution">
    <text evidence="2">The sequence shown here is derived from an EMBL/GenBank/DDBJ whole genome shotgun (WGS) entry which is preliminary data.</text>
</comment>
<evidence type="ECO:0000259" key="1">
    <source>
        <dbReference type="Pfam" id="PF13649"/>
    </source>
</evidence>
<organism evidence="2 3">
    <name type="scientific">Ambispora gerdemannii</name>
    <dbReference type="NCBI Taxonomy" id="144530"/>
    <lineage>
        <taxon>Eukaryota</taxon>
        <taxon>Fungi</taxon>
        <taxon>Fungi incertae sedis</taxon>
        <taxon>Mucoromycota</taxon>
        <taxon>Glomeromycotina</taxon>
        <taxon>Glomeromycetes</taxon>
        <taxon>Archaeosporales</taxon>
        <taxon>Ambisporaceae</taxon>
        <taxon>Ambispora</taxon>
    </lineage>
</organism>
<keyword evidence="3" id="KW-1185">Reference proteome</keyword>
<dbReference type="PANTHER" id="PTHR43591">
    <property type="entry name" value="METHYLTRANSFERASE"/>
    <property type="match status" value="1"/>
</dbReference>
<protein>
    <submittedName>
        <fullName evidence="2">18_t:CDS:1</fullName>
    </submittedName>
</protein>
<dbReference type="Gene3D" id="3.40.50.150">
    <property type="entry name" value="Vaccinia Virus protein VP39"/>
    <property type="match status" value="1"/>
</dbReference>
<dbReference type="AlphaFoldDB" id="A0A9N9GGJ2"/>
<dbReference type="GO" id="GO:0008168">
    <property type="term" value="F:methyltransferase activity"/>
    <property type="evidence" value="ECO:0007669"/>
    <property type="project" value="TreeGrafter"/>
</dbReference>
<evidence type="ECO:0000313" key="3">
    <source>
        <dbReference type="Proteomes" id="UP000789831"/>
    </source>
</evidence>
<feature type="domain" description="Methyltransferase" evidence="1">
    <location>
        <begin position="57"/>
        <end position="148"/>
    </location>
</feature>
<accession>A0A9N9GGJ2</accession>
<dbReference type="SUPFAM" id="SSF53335">
    <property type="entry name" value="S-adenosyl-L-methionine-dependent methyltransferases"/>
    <property type="match status" value="1"/>
</dbReference>
<evidence type="ECO:0000313" key="2">
    <source>
        <dbReference type="EMBL" id="CAG8608837.1"/>
    </source>
</evidence>
<name>A0A9N9GGJ2_9GLOM</name>
<dbReference type="PANTHER" id="PTHR43591:SF24">
    <property type="entry name" value="2-METHOXY-6-POLYPRENYL-1,4-BENZOQUINOL METHYLASE, MITOCHONDRIAL"/>
    <property type="match status" value="1"/>
</dbReference>